<proteinExistence type="inferred from homology"/>
<evidence type="ECO:0000313" key="2">
    <source>
        <dbReference type="EMBL" id="KKP70154.1"/>
    </source>
</evidence>
<dbReference type="Gene3D" id="3.30.1200.10">
    <property type="entry name" value="YggU-like"/>
    <property type="match status" value="1"/>
</dbReference>
<evidence type="ECO:0000313" key="3">
    <source>
        <dbReference type="Proteomes" id="UP000034581"/>
    </source>
</evidence>
<comment type="similarity">
    <text evidence="1">Belongs to the UPF0235 family.</text>
</comment>
<organism evidence="2 3">
    <name type="scientific">candidate division CPR3 bacterium GW2011_GWF2_35_18</name>
    <dbReference type="NCBI Taxonomy" id="1618350"/>
    <lineage>
        <taxon>Bacteria</taxon>
        <taxon>Bacteria division CPR3</taxon>
    </lineage>
</organism>
<accession>A0A0G0BKZ4</accession>
<dbReference type="SMART" id="SM01152">
    <property type="entry name" value="DUF167"/>
    <property type="match status" value="1"/>
</dbReference>
<comment type="caution">
    <text evidence="2">The sequence shown here is derived from an EMBL/GenBank/DDBJ whole genome shotgun (WGS) entry which is preliminary data.</text>
</comment>
<protein>
    <submittedName>
        <fullName evidence="2">Uncharacterized protein</fullName>
    </submittedName>
</protein>
<sequence>MKKIEVTIKSNAREQRIDQLNDNCYKVWVKNPATEGKANAEMIRLLARLFKVHLNQINIIIGWKCRKKIVEIKG</sequence>
<dbReference type="NCBIfam" id="TIGR00251">
    <property type="entry name" value="DUF167 family protein"/>
    <property type="match status" value="1"/>
</dbReference>
<dbReference type="InterPro" id="IPR036591">
    <property type="entry name" value="YggU-like_sf"/>
</dbReference>
<dbReference type="InterPro" id="IPR003746">
    <property type="entry name" value="DUF167"/>
</dbReference>
<dbReference type="GO" id="GO:0005737">
    <property type="term" value="C:cytoplasm"/>
    <property type="evidence" value="ECO:0007669"/>
    <property type="project" value="TreeGrafter"/>
</dbReference>
<gene>
    <name evidence="2" type="ORF">UR67_C0001G0063</name>
</gene>
<dbReference type="Proteomes" id="UP000034581">
    <property type="component" value="Unassembled WGS sequence"/>
</dbReference>
<dbReference type="PANTHER" id="PTHR13420">
    <property type="entry name" value="UPF0235 PROTEIN C15ORF40"/>
    <property type="match status" value="1"/>
</dbReference>
<dbReference type="Pfam" id="PF02594">
    <property type="entry name" value="DUF167"/>
    <property type="match status" value="1"/>
</dbReference>
<name>A0A0G0BKZ4_UNCC3</name>
<dbReference type="STRING" id="1618350.UR67_C0001G0063"/>
<dbReference type="EMBL" id="LBQB01000001">
    <property type="protein sequence ID" value="KKP70154.1"/>
    <property type="molecule type" value="Genomic_DNA"/>
</dbReference>
<dbReference type="PANTHER" id="PTHR13420:SF7">
    <property type="entry name" value="UPF0235 PROTEIN C15ORF40"/>
    <property type="match status" value="1"/>
</dbReference>
<evidence type="ECO:0000256" key="1">
    <source>
        <dbReference type="ARBA" id="ARBA00010364"/>
    </source>
</evidence>
<reference evidence="2 3" key="1">
    <citation type="journal article" date="2015" name="Nature">
        <title>rRNA introns, odd ribosomes, and small enigmatic genomes across a large radiation of phyla.</title>
        <authorList>
            <person name="Brown C.T."/>
            <person name="Hug L.A."/>
            <person name="Thomas B.C."/>
            <person name="Sharon I."/>
            <person name="Castelle C.J."/>
            <person name="Singh A."/>
            <person name="Wilkins M.J."/>
            <person name="Williams K.H."/>
            <person name="Banfield J.F."/>
        </authorList>
    </citation>
    <scope>NUCLEOTIDE SEQUENCE [LARGE SCALE GENOMIC DNA]</scope>
</reference>
<dbReference type="AlphaFoldDB" id="A0A0G0BKZ4"/>
<dbReference type="SUPFAM" id="SSF69786">
    <property type="entry name" value="YggU-like"/>
    <property type="match status" value="1"/>
</dbReference>